<keyword evidence="7" id="KW-1185">Reference proteome</keyword>
<evidence type="ECO:0000256" key="3">
    <source>
        <dbReference type="ARBA" id="ARBA00023163"/>
    </source>
</evidence>
<dbReference type="InterPro" id="IPR009057">
    <property type="entry name" value="Homeodomain-like_sf"/>
</dbReference>
<keyword evidence="3" id="KW-0804">Transcription</keyword>
<feature type="DNA-binding region" description="H-T-H motif" evidence="4">
    <location>
        <begin position="37"/>
        <end position="56"/>
    </location>
</feature>
<dbReference type="SUPFAM" id="SSF46689">
    <property type="entry name" value="Homeodomain-like"/>
    <property type="match status" value="1"/>
</dbReference>
<reference evidence="6 7" key="1">
    <citation type="submission" date="2020-08" db="EMBL/GenBank/DDBJ databases">
        <title>A novel species.</title>
        <authorList>
            <person name="Gao J."/>
        </authorList>
    </citation>
    <scope>NUCLEOTIDE SEQUENCE [LARGE SCALE GENOMIC DNA]</scope>
    <source>
        <strain evidence="6 7">CRXT-G-22</strain>
    </source>
</reference>
<gene>
    <name evidence="6" type="ORF">IAG44_38065</name>
</gene>
<dbReference type="KEGG" id="sroi:IAG44_38065"/>
<keyword evidence="2 4" id="KW-0238">DNA-binding</keyword>
<dbReference type="EMBL" id="CP060828">
    <property type="protein sequence ID" value="QNP76120.1"/>
    <property type="molecule type" value="Genomic_DNA"/>
</dbReference>
<dbReference type="PANTHER" id="PTHR30055:SF149">
    <property type="entry name" value="TETR-FAMILY TRANSCRIPTIONAL REGULATOR"/>
    <property type="match status" value="1"/>
</dbReference>
<dbReference type="PANTHER" id="PTHR30055">
    <property type="entry name" value="HTH-TYPE TRANSCRIPTIONAL REGULATOR RUTR"/>
    <property type="match status" value="1"/>
</dbReference>
<dbReference type="AlphaFoldDB" id="A0A7H0ITK4"/>
<protein>
    <submittedName>
        <fullName evidence="6">TetR/AcrR family transcriptional regulator</fullName>
    </submittedName>
</protein>
<dbReference type="Gene3D" id="1.10.10.60">
    <property type="entry name" value="Homeodomain-like"/>
    <property type="match status" value="1"/>
</dbReference>
<dbReference type="InterPro" id="IPR050109">
    <property type="entry name" value="HTH-type_TetR-like_transc_reg"/>
</dbReference>
<proteinExistence type="predicted"/>
<dbReference type="Pfam" id="PF00440">
    <property type="entry name" value="TetR_N"/>
    <property type="match status" value="1"/>
</dbReference>
<sequence length="196" mass="21458">MTTAPRTRRSRITPERLAELYTAVLDLLREVGYDALTMEAVATRTRCSKATLYRQWAGKPELVARALRHQKPIALDRIDTGSLRGDFDTLIDQVGDHQMAADIALLRGLSHAAHTHPDLLDALRHLLVDPELTGLNALLARGVARGEVRPDTPALAYVSHLMLGALAIHPLIEGTPADAAFLRKYCEATVYPALGL</sequence>
<evidence type="ECO:0000256" key="1">
    <source>
        <dbReference type="ARBA" id="ARBA00023015"/>
    </source>
</evidence>
<organism evidence="6 7">
    <name type="scientific">Streptomyces roseirectus</name>
    <dbReference type="NCBI Taxonomy" id="2768066"/>
    <lineage>
        <taxon>Bacteria</taxon>
        <taxon>Bacillati</taxon>
        <taxon>Actinomycetota</taxon>
        <taxon>Actinomycetes</taxon>
        <taxon>Kitasatosporales</taxon>
        <taxon>Streptomycetaceae</taxon>
        <taxon>Streptomyces</taxon>
    </lineage>
</organism>
<evidence type="ECO:0000259" key="5">
    <source>
        <dbReference type="PROSITE" id="PS50977"/>
    </source>
</evidence>
<accession>A0A7H0ITK4</accession>
<dbReference type="Pfam" id="PF16859">
    <property type="entry name" value="TetR_C_11"/>
    <property type="match status" value="1"/>
</dbReference>
<feature type="domain" description="HTH tetR-type" evidence="5">
    <location>
        <begin position="14"/>
        <end position="74"/>
    </location>
</feature>
<name>A0A7H0ITK4_9ACTN</name>
<dbReference type="Gene3D" id="1.10.357.10">
    <property type="entry name" value="Tetracycline Repressor, domain 2"/>
    <property type="match status" value="1"/>
</dbReference>
<dbReference type="GO" id="GO:0003700">
    <property type="term" value="F:DNA-binding transcription factor activity"/>
    <property type="evidence" value="ECO:0007669"/>
    <property type="project" value="TreeGrafter"/>
</dbReference>
<evidence type="ECO:0000313" key="7">
    <source>
        <dbReference type="Proteomes" id="UP000516052"/>
    </source>
</evidence>
<dbReference type="InterPro" id="IPR011075">
    <property type="entry name" value="TetR_C"/>
</dbReference>
<keyword evidence="1" id="KW-0805">Transcription regulation</keyword>
<dbReference type="InterPro" id="IPR036271">
    <property type="entry name" value="Tet_transcr_reg_TetR-rel_C_sf"/>
</dbReference>
<dbReference type="InterPro" id="IPR001647">
    <property type="entry name" value="HTH_TetR"/>
</dbReference>
<evidence type="ECO:0000256" key="2">
    <source>
        <dbReference type="ARBA" id="ARBA00023125"/>
    </source>
</evidence>
<evidence type="ECO:0000313" key="6">
    <source>
        <dbReference type="EMBL" id="QNP76120.1"/>
    </source>
</evidence>
<dbReference type="SUPFAM" id="SSF48498">
    <property type="entry name" value="Tetracyclin repressor-like, C-terminal domain"/>
    <property type="match status" value="1"/>
</dbReference>
<evidence type="ECO:0000256" key="4">
    <source>
        <dbReference type="PROSITE-ProRule" id="PRU00335"/>
    </source>
</evidence>
<dbReference type="GO" id="GO:0000976">
    <property type="term" value="F:transcription cis-regulatory region binding"/>
    <property type="evidence" value="ECO:0007669"/>
    <property type="project" value="TreeGrafter"/>
</dbReference>
<dbReference type="Proteomes" id="UP000516052">
    <property type="component" value="Chromosome"/>
</dbReference>
<dbReference type="PROSITE" id="PS50977">
    <property type="entry name" value="HTH_TETR_2"/>
    <property type="match status" value="1"/>
</dbReference>